<evidence type="ECO:0000256" key="9">
    <source>
        <dbReference type="ARBA" id="ARBA00022695"/>
    </source>
</evidence>
<dbReference type="InterPro" id="IPR002008">
    <property type="entry name" value="DNA_pol_X_beta-like"/>
</dbReference>
<feature type="domain" description="Helix-hairpin-helix DNA-binding motif class 1" evidence="23">
    <location>
        <begin position="93"/>
        <end position="112"/>
    </location>
</feature>
<keyword evidence="8" id="KW-0808">Transferase</keyword>
<name>A0A256IYB7_HALEZ</name>
<comment type="cofactor">
    <cofactor evidence="1">
        <name>Mg(2+)</name>
        <dbReference type="ChEBI" id="CHEBI:18420"/>
    </cofactor>
</comment>
<dbReference type="GO" id="GO:0042578">
    <property type="term" value="F:phosphoric ester hydrolase activity"/>
    <property type="evidence" value="ECO:0007669"/>
    <property type="project" value="TreeGrafter"/>
</dbReference>
<evidence type="ECO:0000256" key="13">
    <source>
        <dbReference type="ARBA" id="ARBA00022932"/>
    </source>
</evidence>
<dbReference type="InterPro" id="IPR050243">
    <property type="entry name" value="PHP_phosphatase"/>
</dbReference>
<evidence type="ECO:0000256" key="20">
    <source>
        <dbReference type="ARBA" id="ARBA00045548"/>
    </source>
</evidence>
<dbReference type="RefSeq" id="WP_094579988.1">
    <property type="nucleotide sequence ID" value="NZ_NHOW01000096.1"/>
</dbReference>
<evidence type="ECO:0000256" key="10">
    <source>
        <dbReference type="ARBA" id="ARBA00022705"/>
    </source>
</evidence>
<evidence type="ECO:0000256" key="3">
    <source>
        <dbReference type="ARBA" id="ARBA00012417"/>
    </source>
</evidence>
<dbReference type="InterPro" id="IPR022311">
    <property type="entry name" value="PolX-like"/>
</dbReference>
<keyword evidence="26" id="KW-0540">Nuclease</keyword>
<dbReference type="Gene3D" id="1.10.150.20">
    <property type="entry name" value="5' to 3' exonuclease, C-terminal subdomain"/>
    <property type="match status" value="1"/>
</dbReference>
<keyword evidence="7" id="KW-0237">DNA synthesis</keyword>
<evidence type="ECO:0000256" key="1">
    <source>
        <dbReference type="ARBA" id="ARBA00001946"/>
    </source>
</evidence>
<comment type="subcellular location">
    <subcellularLocation>
        <location evidence="2">Cytoplasm</location>
    </subcellularLocation>
</comment>
<comment type="catalytic activity">
    <reaction evidence="21">
        <text>DNA(n) + a 2'-deoxyribonucleoside 5'-triphosphate = DNA(n+1) + diphosphate</text>
        <dbReference type="Rhea" id="RHEA:22508"/>
        <dbReference type="Rhea" id="RHEA-COMP:17339"/>
        <dbReference type="Rhea" id="RHEA-COMP:17340"/>
        <dbReference type="ChEBI" id="CHEBI:33019"/>
        <dbReference type="ChEBI" id="CHEBI:61560"/>
        <dbReference type="ChEBI" id="CHEBI:173112"/>
        <dbReference type="EC" id="2.7.7.7"/>
    </reaction>
</comment>
<organism evidence="26 27">
    <name type="scientific">Halorubrum ezzemoulense</name>
    <name type="common">Halorubrum chaoviator</name>
    <dbReference type="NCBI Taxonomy" id="337243"/>
    <lineage>
        <taxon>Archaea</taxon>
        <taxon>Methanobacteriati</taxon>
        <taxon>Methanobacteriota</taxon>
        <taxon>Stenosarchaea group</taxon>
        <taxon>Halobacteria</taxon>
        <taxon>Halobacteriales</taxon>
        <taxon>Haloferacaceae</taxon>
        <taxon>Halorubrum</taxon>
    </lineage>
</organism>
<dbReference type="GO" id="GO:0006281">
    <property type="term" value="P:DNA repair"/>
    <property type="evidence" value="ECO:0007669"/>
    <property type="project" value="UniProtKB-KW"/>
</dbReference>
<feature type="domain" description="Helix-hairpin-helix DNA-binding motif class 1" evidence="23">
    <location>
        <begin position="128"/>
        <end position="147"/>
    </location>
</feature>
<dbReference type="SUPFAM" id="SSF89550">
    <property type="entry name" value="PHP domain-like"/>
    <property type="match status" value="1"/>
</dbReference>
<dbReference type="EC" id="4.2.99.18" evidence="4"/>
<evidence type="ECO:0000259" key="23">
    <source>
        <dbReference type="SMART" id="SM00278"/>
    </source>
</evidence>
<dbReference type="EMBL" id="NHOW01000096">
    <property type="protein sequence ID" value="OYR61122.1"/>
    <property type="molecule type" value="Genomic_DNA"/>
</dbReference>
<evidence type="ECO:0000256" key="16">
    <source>
        <dbReference type="ARBA" id="ARBA00035717"/>
    </source>
</evidence>
<evidence type="ECO:0000256" key="19">
    <source>
        <dbReference type="ARBA" id="ARBA00044678"/>
    </source>
</evidence>
<evidence type="ECO:0000256" key="4">
    <source>
        <dbReference type="ARBA" id="ARBA00012720"/>
    </source>
</evidence>
<dbReference type="Gene3D" id="3.30.210.10">
    <property type="entry name" value="DNA polymerase, thumb domain"/>
    <property type="match status" value="1"/>
</dbReference>
<dbReference type="AlphaFoldDB" id="A0A256IYB7"/>
<keyword evidence="12" id="KW-0832">Ubl conjugation</keyword>
<dbReference type="SMART" id="SM00278">
    <property type="entry name" value="HhH1"/>
    <property type="match status" value="3"/>
</dbReference>
<dbReference type="InterPro" id="IPR037160">
    <property type="entry name" value="DNA_Pol_thumb_sf"/>
</dbReference>
<dbReference type="EC" id="2.7.7.7" evidence="3"/>
<comment type="function">
    <text evidence="20">Repair polymerase that plays a key role in base-excision repair. During this process, the damaged base is excised by specific DNA glycosylases, the DNA backbone is nicked at the abasic site by an apurinic/apyrimidic (AP) endonuclease, and POLB removes 5'-deoxyribose-phosphate from the preincised AP site acting as a 5'-deoxyribose-phosphate lyase (5'-dRP lyase); through its DNA polymerase activity, it adds one nucleotide to the 3' end of the arising single-nucleotide gap. Conducts 'gap-filling' DNA synthesis in a stepwise distributive fashion rather than in a processive fashion as for other DNA polymerases. It is also able to cleave sugar-phosphate bonds 3' to an intact AP site, acting as an AP lyase.</text>
</comment>
<dbReference type="Gene3D" id="3.30.460.10">
    <property type="entry name" value="Beta Polymerase, domain 2"/>
    <property type="match status" value="1"/>
</dbReference>
<dbReference type="GO" id="GO:0005829">
    <property type="term" value="C:cytosol"/>
    <property type="evidence" value="ECO:0007669"/>
    <property type="project" value="TreeGrafter"/>
</dbReference>
<dbReference type="PRINTS" id="PR00870">
    <property type="entry name" value="DNAPOLXBETA"/>
</dbReference>
<keyword evidence="6" id="KW-0488">Methylation</keyword>
<evidence type="ECO:0000256" key="8">
    <source>
        <dbReference type="ARBA" id="ARBA00022679"/>
    </source>
</evidence>
<dbReference type="InterPro" id="IPR002054">
    <property type="entry name" value="DNA-dir_DNA_pol_X"/>
</dbReference>
<dbReference type="GO" id="GO:0003677">
    <property type="term" value="F:DNA binding"/>
    <property type="evidence" value="ECO:0007669"/>
    <property type="project" value="InterPro"/>
</dbReference>
<keyword evidence="9" id="KW-0548">Nucleotidyltransferase</keyword>
<evidence type="ECO:0000256" key="21">
    <source>
        <dbReference type="ARBA" id="ARBA00049244"/>
    </source>
</evidence>
<dbReference type="Pfam" id="PF14520">
    <property type="entry name" value="HHH_5"/>
    <property type="match status" value="1"/>
</dbReference>
<dbReference type="InterPro" id="IPR043519">
    <property type="entry name" value="NT_sf"/>
</dbReference>
<dbReference type="PIRSF" id="PIRSF005047">
    <property type="entry name" value="UCP005047_YshC"/>
    <property type="match status" value="1"/>
</dbReference>
<dbReference type="SMART" id="SM00483">
    <property type="entry name" value="POLXc"/>
    <property type="match status" value="1"/>
</dbReference>
<feature type="compositionally biased region" description="Acidic residues" evidence="22">
    <location>
        <begin position="290"/>
        <end position="301"/>
    </location>
</feature>
<keyword evidence="15" id="KW-0234">DNA repair</keyword>
<evidence type="ECO:0000256" key="17">
    <source>
        <dbReference type="ARBA" id="ARBA00035726"/>
    </source>
</evidence>
<feature type="compositionally biased region" description="Basic and acidic residues" evidence="22">
    <location>
        <begin position="302"/>
        <end position="323"/>
    </location>
</feature>
<dbReference type="InterPro" id="IPR016195">
    <property type="entry name" value="Pol/histidinol_Pase-like"/>
</dbReference>
<feature type="compositionally biased region" description="Basic and acidic residues" evidence="22">
    <location>
        <begin position="353"/>
        <end position="362"/>
    </location>
</feature>
<dbReference type="CDD" id="cd07436">
    <property type="entry name" value="PHP_PolX"/>
    <property type="match status" value="1"/>
</dbReference>
<dbReference type="Pfam" id="PF02811">
    <property type="entry name" value="PHP"/>
    <property type="match status" value="1"/>
</dbReference>
<evidence type="ECO:0000256" key="7">
    <source>
        <dbReference type="ARBA" id="ARBA00022634"/>
    </source>
</evidence>
<dbReference type="InterPro" id="IPR003583">
    <property type="entry name" value="Hlx-hairpin-Hlx_DNA-bd_motif"/>
</dbReference>
<dbReference type="SUPFAM" id="SSF47802">
    <property type="entry name" value="DNA polymerase beta, N-terminal domain-like"/>
    <property type="match status" value="1"/>
</dbReference>
<dbReference type="GO" id="GO:0140078">
    <property type="term" value="F:class I DNA-(apurinic or apyrimidinic site) endonuclease activity"/>
    <property type="evidence" value="ECO:0007669"/>
    <property type="project" value="UniProtKB-EC"/>
</dbReference>
<evidence type="ECO:0000256" key="5">
    <source>
        <dbReference type="ARBA" id="ARBA00020020"/>
    </source>
</evidence>
<keyword evidence="13" id="KW-0239">DNA-directed DNA polymerase</keyword>
<keyword evidence="11" id="KW-0227">DNA damage</keyword>
<dbReference type="Gene3D" id="3.20.20.140">
    <property type="entry name" value="Metal-dependent hydrolases"/>
    <property type="match status" value="1"/>
</dbReference>
<dbReference type="InterPro" id="IPR003141">
    <property type="entry name" value="Pol/His_phosphatase_N"/>
</dbReference>
<feature type="domain" description="Helix-hairpin-helix DNA-binding motif class 1" evidence="23">
    <location>
        <begin position="53"/>
        <end position="72"/>
    </location>
</feature>
<dbReference type="NCBIfam" id="NF006375">
    <property type="entry name" value="PRK08609.1"/>
    <property type="match status" value="1"/>
</dbReference>
<proteinExistence type="predicted"/>
<dbReference type="Proteomes" id="UP000216409">
    <property type="component" value="Unassembled WGS sequence"/>
</dbReference>
<comment type="caution">
    <text evidence="26">The sequence shown here is derived from an EMBL/GenBank/DDBJ whole genome shotgun (WGS) entry which is preliminary data.</text>
</comment>
<dbReference type="Pfam" id="PF14791">
    <property type="entry name" value="DNA_pol_B_thumb"/>
    <property type="match status" value="1"/>
</dbReference>
<evidence type="ECO:0000256" key="12">
    <source>
        <dbReference type="ARBA" id="ARBA00022843"/>
    </source>
</evidence>
<dbReference type="GO" id="GO:0003887">
    <property type="term" value="F:DNA-directed DNA polymerase activity"/>
    <property type="evidence" value="ECO:0007669"/>
    <property type="project" value="UniProtKB-KW"/>
</dbReference>
<dbReference type="SMART" id="SM00481">
    <property type="entry name" value="POLIIIAc"/>
    <property type="match status" value="1"/>
</dbReference>
<evidence type="ECO:0000256" key="11">
    <source>
        <dbReference type="ARBA" id="ARBA00022763"/>
    </source>
</evidence>
<evidence type="ECO:0000256" key="18">
    <source>
        <dbReference type="ARBA" id="ARBA00044632"/>
    </source>
</evidence>
<dbReference type="InterPro" id="IPR047967">
    <property type="entry name" value="PolX_PHP"/>
</dbReference>
<keyword evidence="10" id="KW-0235">DNA replication</keyword>
<comment type="catalytic activity">
    <reaction evidence="18">
        <text>2'-deoxyribonucleotide-(2'-deoxyribose 5'-phosphate)-2'-deoxyribonucleotide-DNA = a 3'-end 2'-deoxyribonucleotide-(2,3-dehydro-2,3-deoxyribose 5'-phosphate)-DNA + a 5'-end 5'-phospho-2'-deoxyribonucleoside-DNA + H(+)</text>
        <dbReference type="Rhea" id="RHEA:66592"/>
        <dbReference type="Rhea" id="RHEA-COMP:13180"/>
        <dbReference type="Rhea" id="RHEA-COMP:16897"/>
        <dbReference type="Rhea" id="RHEA-COMP:17067"/>
        <dbReference type="ChEBI" id="CHEBI:15378"/>
        <dbReference type="ChEBI" id="CHEBI:136412"/>
        <dbReference type="ChEBI" id="CHEBI:157695"/>
        <dbReference type="ChEBI" id="CHEBI:167181"/>
        <dbReference type="EC" id="4.2.99.18"/>
    </reaction>
</comment>
<evidence type="ECO:0000259" key="25">
    <source>
        <dbReference type="SMART" id="SM00483"/>
    </source>
</evidence>
<keyword evidence="14" id="KW-0915">Sodium</keyword>
<evidence type="ECO:0000256" key="2">
    <source>
        <dbReference type="ARBA" id="ARBA00004496"/>
    </source>
</evidence>
<feature type="domain" description="DNA-directed DNA polymerase X" evidence="25">
    <location>
        <begin position="1"/>
        <end position="333"/>
    </location>
</feature>
<dbReference type="PANTHER" id="PTHR36928:SF1">
    <property type="entry name" value="PHOSPHATASE YCDX-RELATED"/>
    <property type="match status" value="1"/>
</dbReference>
<feature type="region of interest" description="Disordered" evidence="22">
    <location>
        <begin position="290"/>
        <end position="362"/>
    </location>
</feature>
<dbReference type="PANTHER" id="PTHR36928">
    <property type="entry name" value="PHOSPHATASE YCDX-RELATED"/>
    <property type="match status" value="1"/>
</dbReference>
<keyword evidence="26" id="KW-0378">Hydrolase</keyword>
<feature type="domain" description="Polymerase/histidinol phosphatase N-terminal" evidence="24">
    <location>
        <begin position="357"/>
        <end position="437"/>
    </location>
</feature>
<dbReference type="SUPFAM" id="SSF158702">
    <property type="entry name" value="Sec63 N-terminal domain-like"/>
    <property type="match status" value="1"/>
</dbReference>
<dbReference type="InterPro" id="IPR010996">
    <property type="entry name" value="HHH_MUS81"/>
</dbReference>
<evidence type="ECO:0000256" key="15">
    <source>
        <dbReference type="ARBA" id="ARBA00023204"/>
    </source>
</evidence>
<evidence type="ECO:0000256" key="14">
    <source>
        <dbReference type="ARBA" id="ARBA00023053"/>
    </source>
</evidence>
<dbReference type="InterPro" id="IPR027421">
    <property type="entry name" value="DNA_pol_lamdba_lyase_dom_sf"/>
</dbReference>
<evidence type="ECO:0000259" key="24">
    <source>
        <dbReference type="SMART" id="SM00481"/>
    </source>
</evidence>
<protein>
    <recommendedName>
        <fullName evidence="5">DNA polymerase beta</fullName>
        <ecNumber evidence="3">2.7.7.7</ecNumber>
        <ecNumber evidence="4">4.2.99.18</ecNumber>
    </recommendedName>
    <alternativeName>
        <fullName evidence="16">5'-deoxyribose-phosphate lyase</fullName>
    </alternativeName>
    <alternativeName>
        <fullName evidence="17">AP lyase</fullName>
    </alternativeName>
</protein>
<evidence type="ECO:0000313" key="26">
    <source>
        <dbReference type="EMBL" id="OYR61122.1"/>
    </source>
</evidence>
<accession>A0A256IYB7</accession>
<dbReference type="SUPFAM" id="SSF81301">
    <property type="entry name" value="Nucleotidyltransferase"/>
    <property type="match status" value="1"/>
</dbReference>
<keyword evidence="26" id="KW-0269">Exonuclease</keyword>
<dbReference type="InterPro" id="IPR004013">
    <property type="entry name" value="PHP_dom"/>
</dbReference>
<gene>
    <name evidence="26" type="ORF">DJ83_08280</name>
</gene>
<evidence type="ECO:0000256" key="6">
    <source>
        <dbReference type="ARBA" id="ARBA00022481"/>
    </source>
</evidence>
<evidence type="ECO:0000313" key="27">
    <source>
        <dbReference type="Proteomes" id="UP000216409"/>
    </source>
</evidence>
<evidence type="ECO:0000256" key="22">
    <source>
        <dbReference type="SAM" id="MobiDB-lite"/>
    </source>
</evidence>
<dbReference type="GO" id="GO:0008270">
    <property type="term" value="F:zinc ion binding"/>
    <property type="evidence" value="ECO:0007669"/>
    <property type="project" value="TreeGrafter"/>
</dbReference>
<dbReference type="GO" id="GO:0004527">
    <property type="term" value="F:exonuclease activity"/>
    <property type="evidence" value="ECO:0007669"/>
    <property type="project" value="UniProtKB-KW"/>
</dbReference>
<sequence length="589" mass="62574">MSRNDEVATRLEEFADLLEATGVEYKPTAYRRAAENVRDHPAPIEGLAADGEDAVAEIDRVGDAIAAKIVEYVETGEIGELTELREELPVDMAGLTAVEGVGPKTVGSLYDALGISDLDELETAAEAEEIREVSGFGAKTEENILDNIPFAREARERTRLGDARPVADDALAYLADRDAVESVEVCGSIRRWKPTIGDIDLLVASEERDPIVEAFTDWEAADATIEAGTGKASVRADGTRVDLRIVDPDEFGAALQYFTGSRAHNVAVRNRAIDRGRKLNEYGLFDVSDAEGEAADDDAEGEATRAGERIAGESEDEVYRALDMDPVPPELREDRGEVEAAAEGRLPPLVGPDELRGDLHTHTDWSDGGFSIAEMAAAAEERGYDYHVVTDHATGPGMVGGVGLGESDIEAQAAAVAEAADEVDIPLLHGIEANIDADGDLSTDDETLAALDLVVASPHAALGQDAEAATKRLVRAVEHPHVDVLGHPTGRLINERPGLDPDVEAVAEAASASGTAIEVNANPARLDADGEFVRAAVEAGATIAVNTDAHAPRELDNARYGVHTARRGWARAADVLNARSLDGLRSFLL</sequence>
<reference evidence="26 27" key="1">
    <citation type="journal article" date="2014" name="Front. Microbiol.">
        <title>Population and genomic analysis of the genus Halorubrum.</title>
        <authorList>
            <person name="Fullmer M.S."/>
            <person name="Soucy S.M."/>
            <person name="Swithers K.S."/>
            <person name="Makkay A.M."/>
            <person name="Wheeler R."/>
            <person name="Ventosa A."/>
            <person name="Gogarten J.P."/>
            <person name="Papke R.T."/>
        </authorList>
    </citation>
    <scope>NUCLEOTIDE SEQUENCE [LARGE SCALE GENOMIC DNA]</scope>
    <source>
        <strain evidence="26 27">LD3</strain>
    </source>
</reference>
<dbReference type="Pfam" id="PF14716">
    <property type="entry name" value="HHH_8"/>
    <property type="match status" value="1"/>
</dbReference>
<dbReference type="CDD" id="cd00141">
    <property type="entry name" value="NT_POLXc"/>
    <property type="match status" value="1"/>
</dbReference>
<dbReference type="InterPro" id="IPR029398">
    <property type="entry name" value="PolB_thumb"/>
</dbReference>
<dbReference type="Gene3D" id="1.10.150.110">
    <property type="entry name" value="DNA polymerase beta, N-terminal domain-like"/>
    <property type="match status" value="1"/>
</dbReference>
<comment type="catalytic activity">
    <reaction evidence="19">
        <text>a 5'-end 2'-deoxyribose-2'-deoxyribonucleotide-DNA = (2E,4S)-4-hydroxypenten-2-al-5-phosphate + a 5'-end 5'-phospho-2'-deoxyribonucleoside-DNA + H(+)</text>
        <dbReference type="Rhea" id="RHEA:76255"/>
        <dbReference type="Rhea" id="RHEA-COMP:13180"/>
        <dbReference type="Rhea" id="RHEA-COMP:18657"/>
        <dbReference type="ChEBI" id="CHEBI:15378"/>
        <dbReference type="ChEBI" id="CHEBI:136412"/>
        <dbReference type="ChEBI" id="CHEBI:195194"/>
        <dbReference type="ChEBI" id="CHEBI:195195"/>
    </reaction>
</comment>